<evidence type="ECO:0000313" key="1">
    <source>
        <dbReference type="EMBL" id="SHM30160.1"/>
    </source>
</evidence>
<dbReference type="Pfam" id="PF20063">
    <property type="entry name" value="DUF6462"/>
    <property type="match status" value="2"/>
</dbReference>
<dbReference type="InterPro" id="IPR045591">
    <property type="entry name" value="DUF6462"/>
</dbReference>
<dbReference type="Proteomes" id="UP000184038">
    <property type="component" value="Unassembled WGS sequence"/>
</dbReference>
<sequence>MLNKLKPSVRSYIHDDNIYKRYLRPEEASKILGLDESRIIQFASAAGAIYQLPRILLIRHQRLEDYMKHLYKVHGTNKLVHKKYVRIGEGSIIYSIGHHRFIEMARAAGAVYKINEGTGGTVLINLELFDDYMEQFREKAVPMKNPLWKESES</sequence>
<dbReference type="STRING" id="1120996.SAMN02746066_01481"/>
<dbReference type="AlphaFoldDB" id="A0A1M7HP12"/>
<dbReference type="EMBL" id="FRCP01000008">
    <property type="protein sequence ID" value="SHM30160.1"/>
    <property type="molecule type" value="Genomic_DNA"/>
</dbReference>
<keyword evidence="2" id="KW-1185">Reference proteome</keyword>
<name>A0A1M7HP12_9FIRM</name>
<evidence type="ECO:0000313" key="2">
    <source>
        <dbReference type="Proteomes" id="UP000184038"/>
    </source>
</evidence>
<protein>
    <submittedName>
        <fullName evidence="1">Uncharacterized protein</fullName>
    </submittedName>
</protein>
<reference evidence="1 2" key="1">
    <citation type="submission" date="2016-11" db="EMBL/GenBank/DDBJ databases">
        <authorList>
            <person name="Jaros S."/>
            <person name="Januszkiewicz K."/>
            <person name="Wedrychowicz H."/>
        </authorList>
    </citation>
    <scope>NUCLEOTIDE SEQUENCE [LARGE SCALE GENOMIC DNA]</scope>
    <source>
        <strain evidence="1 2">DSM 15930</strain>
    </source>
</reference>
<proteinExistence type="predicted"/>
<organism evidence="1 2">
    <name type="scientific">Anaerosporobacter mobilis DSM 15930</name>
    <dbReference type="NCBI Taxonomy" id="1120996"/>
    <lineage>
        <taxon>Bacteria</taxon>
        <taxon>Bacillati</taxon>
        <taxon>Bacillota</taxon>
        <taxon>Clostridia</taxon>
        <taxon>Lachnospirales</taxon>
        <taxon>Lachnospiraceae</taxon>
        <taxon>Anaerosporobacter</taxon>
    </lineage>
</organism>
<gene>
    <name evidence="1" type="ORF">SAMN02746066_01481</name>
</gene>
<accession>A0A1M7HP12</accession>